<accession>A0AAN8AYD0</accession>
<comment type="caution">
    <text evidence="5">The sequence shown here is derived from an EMBL/GenBank/DDBJ whole genome shotgun (WGS) entry which is preliminary data.</text>
</comment>
<feature type="region of interest" description="Disordered" evidence="1">
    <location>
        <begin position="476"/>
        <end position="576"/>
    </location>
</feature>
<evidence type="ECO:0008006" key="7">
    <source>
        <dbReference type="Google" id="ProtNLM"/>
    </source>
</evidence>
<dbReference type="InterPro" id="IPR028129">
    <property type="entry name" value="Consortin_C"/>
</dbReference>
<dbReference type="GO" id="GO:0071253">
    <property type="term" value="F:connexin binding"/>
    <property type="evidence" value="ECO:0007669"/>
    <property type="project" value="InterPro"/>
</dbReference>
<dbReference type="GO" id="GO:0030133">
    <property type="term" value="C:transport vesicle"/>
    <property type="evidence" value="ECO:0007669"/>
    <property type="project" value="TreeGrafter"/>
</dbReference>
<feature type="region of interest" description="Disordered" evidence="1">
    <location>
        <begin position="77"/>
        <end position="144"/>
    </location>
</feature>
<feature type="compositionally biased region" description="Acidic residues" evidence="1">
    <location>
        <begin position="554"/>
        <end position="564"/>
    </location>
</feature>
<feature type="compositionally biased region" description="Polar residues" evidence="1">
    <location>
        <begin position="106"/>
        <end position="137"/>
    </location>
</feature>
<feature type="compositionally biased region" description="Acidic residues" evidence="1">
    <location>
        <begin position="83"/>
        <end position="103"/>
    </location>
</feature>
<dbReference type="GO" id="GO:0042998">
    <property type="term" value="P:positive regulation of Golgi to plasma membrane protein transport"/>
    <property type="evidence" value="ECO:0007669"/>
    <property type="project" value="InterPro"/>
</dbReference>
<keyword evidence="2" id="KW-1133">Transmembrane helix</keyword>
<feature type="compositionally biased region" description="Basic and acidic residues" evidence="1">
    <location>
        <begin position="534"/>
        <end position="549"/>
    </location>
</feature>
<evidence type="ECO:0000259" key="3">
    <source>
        <dbReference type="Pfam" id="PF15281"/>
    </source>
</evidence>
<dbReference type="GO" id="GO:0005802">
    <property type="term" value="C:trans-Golgi network"/>
    <property type="evidence" value="ECO:0007669"/>
    <property type="project" value="InterPro"/>
</dbReference>
<feature type="region of interest" description="Disordered" evidence="1">
    <location>
        <begin position="431"/>
        <end position="453"/>
    </location>
</feature>
<evidence type="ECO:0000256" key="2">
    <source>
        <dbReference type="SAM" id="Phobius"/>
    </source>
</evidence>
<feature type="domain" description="Consortin N-terminal" evidence="4">
    <location>
        <begin position="318"/>
        <end position="368"/>
    </location>
</feature>
<organism evidence="5 6">
    <name type="scientific">Eleginops maclovinus</name>
    <name type="common">Patagonian blennie</name>
    <name type="synonym">Eleginus maclovinus</name>
    <dbReference type="NCBI Taxonomy" id="56733"/>
    <lineage>
        <taxon>Eukaryota</taxon>
        <taxon>Metazoa</taxon>
        <taxon>Chordata</taxon>
        <taxon>Craniata</taxon>
        <taxon>Vertebrata</taxon>
        <taxon>Euteleostomi</taxon>
        <taxon>Actinopterygii</taxon>
        <taxon>Neopterygii</taxon>
        <taxon>Teleostei</taxon>
        <taxon>Neoteleostei</taxon>
        <taxon>Acanthomorphata</taxon>
        <taxon>Eupercaria</taxon>
        <taxon>Perciformes</taxon>
        <taxon>Notothenioidei</taxon>
        <taxon>Eleginopidae</taxon>
        <taxon>Eleginops</taxon>
    </lineage>
</organism>
<dbReference type="InterPro" id="IPR054132">
    <property type="entry name" value="Consortin_N"/>
</dbReference>
<gene>
    <name evidence="5" type="ORF">PBY51_018826</name>
</gene>
<keyword evidence="2" id="KW-0472">Membrane</keyword>
<dbReference type="AlphaFoldDB" id="A0AAN8AYD0"/>
<dbReference type="Pfam" id="PF22883">
    <property type="entry name" value="Consortin_N"/>
    <property type="match status" value="1"/>
</dbReference>
<feature type="compositionally biased region" description="Basic and acidic residues" evidence="1">
    <location>
        <begin position="602"/>
        <end position="611"/>
    </location>
</feature>
<feature type="domain" description="Consortin C-terminal" evidence="3">
    <location>
        <begin position="675"/>
        <end position="790"/>
    </location>
</feature>
<evidence type="ECO:0000256" key="1">
    <source>
        <dbReference type="SAM" id="MobiDB-lite"/>
    </source>
</evidence>
<dbReference type="Pfam" id="PF15281">
    <property type="entry name" value="Consortin_C"/>
    <property type="match status" value="1"/>
</dbReference>
<dbReference type="InterPro" id="IPR042318">
    <property type="entry name" value="Consortin"/>
</dbReference>
<evidence type="ECO:0000313" key="6">
    <source>
        <dbReference type="Proteomes" id="UP001346869"/>
    </source>
</evidence>
<feature type="region of interest" description="Disordered" evidence="1">
    <location>
        <begin position="602"/>
        <end position="648"/>
    </location>
</feature>
<evidence type="ECO:0000259" key="4">
    <source>
        <dbReference type="Pfam" id="PF22883"/>
    </source>
</evidence>
<protein>
    <recommendedName>
        <fullName evidence="7">Consortin C-terminal domain-containing protein</fullName>
    </recommendedName>
</protein>
<evidence type="ECO:0000313" key="5">
    <source>
        <dbReference type="EMBL" id="KAK5873822.1"/>
    </source>
</evidence>
<dbReference type="PANTHER" id="PTHR28581:SF1">
    <property type="entry name" value="CONSORTIN"/>
    <property type="match status" value="1"/>
</dbReference>
<sequence>MDHGDQLERKDRVMSQVQVGEVDLCDNLPKSEDLNAQTQNLNEANTQKQNEEEGGLIQKATVNNNGKCVEEAKVACTERGREDEEEDVDEVMKDEEDEEESEESSCQMRCQSPMTDSSYSETGSLLETPFSPGTSPEPTSPLVVSPQTVHSISRVEQSQGDIKVHNSESVASTTGSITLAPTFTMGPIDSTTPTLTSDTCPPGTTCITEAADRIAKNTNFPTEYLTSEAFTGTTYTTRINTSIASSPLSSVTGPLTFTTQPTTAGTESTTTTGPMTSCWKQITSTPVPTSLSESTCATGPIPSSALLKSLEELAQRGDDSHLPQYLHQIAETFVLHKDYQRALCCIQLERLYHQRVLDNLNALQEQWASQCSSSSDLATQHLDTLKNICQTHSRPGATDAETASLKTLTPTFEESGVLPSSSSVHQVDEWMEPRGHNSSPPQISPPVVPSINLTDQLDSPEISAIEREDLSREACFHGDQLTVKQGSGDEVREEEGGVEQTTSVIRNGLHPSTAGEMDQSKPAEQQGGDLGPAQEREAKKDEEECDLGKAAEVLEMEDEGEEEEKERQKKRDAPLCQEALPVETLVSGAEVEVQQLQQEAREEGKLHRKTQESAQTCLPQETRLPQEDHIEQQEQAEEEEEYEDEEEEYEVEQIKIISEAASLDDMAKLITVQQVSPASGLVSILKRRPVCLEDVSVIGSSEPRPDKNPAKRRVRFKVPDDGYEQDVGGGDSCLLLFLLCLVTVVISVGGTALYCALGDAHSSVCQDFSRNADFYVAQIQSGISQIQQWLAPGS</sequence>
<keyword evidence="6" id="KW-1185">Reference proteome</keyword>
<feature type="region of interest" description="Disordered" evidence="1">
    <location>
        <begin position="257"/>
        <end position="277"/>
    </location>
</feature>
<keyword evidence="2" id="KW-0812">Transmembrane</keyword>
<name>A0AAN8AYD0_ELEMC</name>
<feature type="transmembrane region" description="Helical" evidence="2">
    <location>
        <begin position="734"/>
        <end position="757"/>
    </location>
</feature>
<dbReference type="EMBL" id="JAUZQC010000003">
    <property type="protein sequence ID" value="KAK5873822.1"/>
    <property type="molecule type" value="Genomic_DNA"/>
</dbReference>
<reference evidence="5 6" key="2">
    <citation type="journal article" date="2023" name="Mol. Biol. Evol.">
        <title>Genomics of Secondarily Temperate Adaptation in the Only Non-Antarctic Icefish.</title>
        <authorList>
            <person name="Rivera-Colon A.G."/>
            <person name="Rayamajhi N."/>
            <person name="Minhas B.F."/>
            <person name="Madrigal G."/>
            <person name="Bilyk K.T."/>
            <person name="Yoon V."/>
            <person name="Hune M."/>
            <person name="Gregory S."/>
            <person name="Cheng C.H.C."/>
            <person name="Catchen J.M."/>
        </authorList>
    </citation>
    <scope>NUCLEOTIDE SEQUENCE [LARGE SCALE GENOMIC DNA]</scope>
    <source>
        <strain evidence="5">JMC-PN-2008</strain>
    </source>
</reference>
<dbReference type="GO" id="GO:0005886">
    <property type="term" value="C:plasma membrane"/>
    <property type="evidence" value="ECO:0007669"/>
    <property type="project" value="TreeGrafter"/>
</dbReference>
<dbReference type="PANTHER" id="PTHR28581">
    <property type="entry name" value="CONSORTIN"/>
    <property type="match status" value="1"/>
</dbReference>
<dbReference type="Proteomes" id="UP001346869">
    <property type="component" value="Unassembled WGS sequence"/>
</dbReference>
<proteinExistence type="predicted"/>
<reference evidence="5 6" key="1">
    <citation type="journal article" date="2023" name="Genes (Basel)">
        <title>Chromosome-Level Genome Assembly and Circadian Gene Repertoire of the Patagonia Blennie Eleginops maclovinus-The Closest Ancestral Proxy of Antarctic Cryonotothenioids.</title>
        <authorList>
            <person name="Cheng C.C."/>
            <person name="Rivera-Colon A.G."/>
            <person name="Minhas B.F."/>
            <person name="Wilson L."/>
            <person name="Rayamajhi N."/>
            <person name="Vargas-Chacoff L."/>
            <person name="Catchen J.M."/>
        </authorList>
    </citation>
    <scope>NUCLEOTIDE SEQUENCE [LARGE SCALE GENOMIC DNA]</scope>
    <source>
        <strain evidence="5">JMC-PN-2008</strain>
    </source>
</reference>
<feature type="compositionally biased region" description="Acidic residues" evidence="1">
    <location>
        <begin position="634"/>
        <end position="648"/>
    </location>
</feature>